<dbReference type="InterPro" id="IPR038883">
    <property type="entry name" value="AN11006-like"/>
</dbReference>
<accession>A0A6A6A5H9</accession>
<keyword evidence="3" id="KW-1185">Reference proteome</keyword>
<gene>
    <name evidence="2" type="ORF">P153DRAFT_398515</name>
</gene>
<proteinExistence type="predicted"/>
<dbReference type="EMBL" id="ML977511">
    <property type="protein sequence ID" value="KAF2127149.1"/>
    <property type="molecule type" value="Genomic_DNA"/>
</dbReference>
<dbReference type="PANTHER" id="PTHR42085">
    <property type="entry name" value="F-BOX DOMAIN-CONTAINING PROTEIN"/>
    <property type="match status" value="1"/>
</dbReference>
<dbReference type="PANTHER" id="PTHR42085:SF1">
    <property type="entry name" value="F-BOX DOMAIN-CONTAINING PROTEIN"/>
    <property type="match status" value="1"/>
</dbReference>
<organism evidence="2 3">
    <name type="scientific">Dothidotthia symphoricarpi CBS 119687</name>
    <dbReference type="NCBI Taxonomy" id="1392245"/>
    <lineage>
        <taxon>Eukaryota</taxon>
        <taxon>Fungi</taxon>
        <taxon>Dikarya</taxon>
        <taxon>Ascomycota</taxon>
        <taxon>Pezizomycotina</taxon>
        <taxon>Dothideomycetes</taxon>
        <taxon>Pleosporomycetidae</taxon>
        <taxon>Pleosporales</taxon>
        <taxon>Dothidotthiaceae</taxon>
        <taxon>Dothidotthia</taxon>
    </lineage>
</organism>
<sequence length="204" mass="23233">MVSTTEEIRDSHQGIDRDQITQDNQFKSPFLRLPAELRNSIYEFVFYGSAVRLVSPCAHKDRSSKVASRQFMHTCRQIRTEASTIFYAQASFDLTQFIFVDESDDTLNVFFNRVGNIHKAYDCTAVQTIVLSDSAADVMFYAIVDLSASTQLPANHLSLKQVRFTPAVLPLDELQEMVDELQDMVDKIQGCFNNVSLEQRAEYP</sequence>
<dbReference type="AlphaFoldDB" id="A0A6A6A5H9"/>
<evidence type="ECO:0000313" key="3">
    <source>
        <dbReference type="Proteomes" id="UP000799771"/>
    </source>
</evidence>
<dbReference type="Pfam" id="PF20150">
    <property type="entry name" value="2EXR"/>
    <property type="match status" value="1"/>
</dbReference>
<reference evidence="2" key="1">
    <citation type="journal article" date="2020" name="Stud. Mycol.">
        <title>101 Dothideomycetes genomes: a test case for predicting lifestyles and emergence of pathogens.</title>
        <authorList>
            <person name="Haridas S."/>
            <person name="Albert R."/>
            <person name="Binder M."/>
            <person name="Bloem J."/>
            <person name="Labutti K."/>
            <person name="Salamov A."/>
            <person name="Andreopoulos B."/>
            <person name="Baker S."/>
            <person name="Barry K."/>
            <person name="Bills G."/>
            <person name="Bluhm B."/>
            <person name="Cannon C."/>
            <person name="Castanera R."/>
            <person name="Culley D."/>
            <person name="Daum C."/>
            <person name="Ezra D."/>
            <person name="Gonzalez J."/>
            <person name="Henrissat B."/>
            <person name="Kuo A."/>
            <person name="Liang C."/>
            <person name="Lipzen A."/>
            <person name="Lutzoni F."/>
            <person name="Magnuson J."/>
            <person name="Mondo S."/>
            <person name="Nolan M."/>
            <person name="Ohm R."/>
            <person name="Pangilinan J."/>
            <person name="Park H.-J."/>
            <person name="Ramirez L."/>
            <person name="Alfaro M."/>
            <person name="Sun H."/>
            <person name="Tritt A."/>
            <person name="Yoshinaga Y."/>
            <person name="Zwiers L.-H."/>
            <person name="Turgeon B."/>
            <person name="Goodwin S."/>
            <person name="Spatafora J."/>
            <person name="Crous P."/>
            <person name="Grigoriev I."/>
        </authorList>
    </citation>
    <scope>NUCLEOTIDE SEQUENCE</scope>
    <source>
        <strain evidence="2">CBS 119687</strain>
    </source>
</reference>
<dbReference type="RefSeq" id="XP_033521538.1">
    <property type="nucleotide sequence ID" value="XM_033671649.1"/>
</dbReference>
<evidence type="ECO:0000313" key="2">
    <source>
        <dbReference type="EMBL" id="KAF2127149.1"/>
    </source>
</evidence>
<dbReference type="InterPro" id="IPR045518">
    <property type="entry name" value="2EXR"/>
</dbReference>
<name>A0A6A6A5H9_9PLEO</name>
<dbReference type="Proteomes" id="UP000799771">
    <property type="component" value="Unassembled WGS sequence"/>
</dbReference>
<dbReference type="OrthoDB" id="5413827at2759"/>
<dbReference type="GeneID" id="54412081"/>
<protein>
    <recommendedName>
        <fullName evidence="1">2EXR domain-containing protein</fullName>
    </recommendedName>
</protein>
<evidence type="ECO:0000259" key="1">
    <source>
        <dbReference type="Pfam" id="PF20150"/>
    </source>
</evidence>
<feature type="domain" description="2EXR" evidence="1">
    <location>
        <begin position="29"/>
        <end position="107"/>
    </location>
</feature>